<evidence type="ECO:0000313" key="2">
    <source>
        <dbReference type="Proteomes" id="UP001202328"/>
    </source>
</evidence>
<comment type="caution">
    <text evidence="1">The sequence shown here is derived from an EMBL/GenBank/DDBJ whole genome shotgun (WGS) entry which is preliminary data.</text>
</comment>
<dbReference type="Proteomes" id="UP001202328">
    <property type="component" value="Unassembled WGS sequence"/>
</dbReference>
<name>A0AAD4SWG8_9MAGN</name>
<accession>A0AAD4SWG8</accession>
<reference evidence="1" key="1">
    <citation type="submission" date="2022-04" db="EMBL/GenBank/DDBJ databases">
        <title>A functionally conserved STORR gene fusion in Papaver species that diverged 16.8 million years ago.</title>
        <authorList>
            <person name="Catania T."/>
        </authorList>
    </citation>
    <scope>NUCLEOTIDE SEQUENCE</scope>
    <source>
        <strain evidence="1">S-188037</strain>
    </source>
</reference>
<protein>
    <submittedName>
        <fullName evidence="1">Uncharacterized protein</fullName>
    </submittedName>
</protein>
<dbReference type="EMBL" id="JAJJMB010008334">
    <property type="protein sequence ID" value="KAI3924439.1"/>
    <property type="molecule type" value="Genomic_DNA"/>
</dbReference>
<sequence>MVRDGPISLKYGQGCWSSVSKQAAFRTNYMEQPQWWKIWTTSGVFFDPPSSENFDKDERDYVSYVIRHKNVICIISFTGIAIRRGWRYIYLWRKVLEIAVRGDLLGVMIWSLLKWSITDKST</sequence>
<proteinExistence type="predicted"/>
<organism evidence="1 2">
    <name type="scientific">Papaver atlanticum</name>
    <dbReference type="NCBI Taxonomy" id="357466"/>
    <lineage>
        <taxon>Eukaryota</taxon>
        <taxon>Viridiplantae</taxon>
        <taxon>Streptophyta</taxon>
        <taxon>Embryophyta</taxon>
        <taxon>Tracheophyta</taxon>
        <taxon>Spermatophyta</taxon>
        <taxon>Magnoliopsida</taxon>
        <taxon>Ranunculales</taxon>
        <taxon>Papaveraceae</taxon>
        <taxon>Papaveroideae</taxon>
        <taxon>Papaver</taxon>
    </lineage>
</organism>
<keyword evidence="2" id="KW-1185">Reference proteome</keyword>
<gene>
    <name evidence="1" type="ORF">MKW98_032640</name>
</gene>
<dbReference type="AlphaFoldDB" id="A0AAD4SWG8"/>
<evidence type="ECO:0000313" key="1">
    <source>
        <dbReference type="EMBL" id="KAI3924439.1"/>
    </source>
</evidence>